<dbReference type="PRINTS" id="PR00344">
    <property type="entry name" value="BCTRLSENSOR"/>
</dbReference>
<feature type="domain" description="Histidine kinase" evidence="13">
    <location>
        <begin position="457"/>
        <end position="674"/>
    </location>
</feature>
<evidence type="ECO:0000256" key="10">
    <source>
        <dbReference type="ARBA" id="ARBA00023136"/>
    </source>
</evidence>
<dbReference type="InterPro" id="IPR011006">
    <property type="entry name" value="CheY-like_superfamily"/>
</dbReference>
<dbReference type="SUPFAM" id="SSF55785">
    <property type="entry name" value="PYP-like sensor domain (PAS domain)"/>
    <property type="match status" value="1"/>
</dbReference>
<evidence type="ECO:0000256" key="4">
    <source>
        <dbReference type="ARBA" id="ARBA00022475"/>
    </source>
</evidence>
<feature type="transmembrane region" description="Helical" evidence="12">
    <location>
        <begin position="255"/>
        <end position="275"/>
    </location>
</feature>
<dbReference type="InterPro" id="IPR007895">
    <property type="entry name" value="MASE1"/>
</dbReference>
<dbReference type="EMBL" id="NVQR01000161">
    <property type="protein sequence ID" value="PCH58492.1"/>
    <property type="molecule type" value="Genomic_DNA"/>
</dbReference>
<dbReference type="Pfam" id="PF02518">
    <property type="entry name" value="HATPase_c"/>
    <property type="match status" value="1"/>
</dbReference>
<dbReference type="NCBIfam" id="TIGR00229">
    <property type="entry name" value="sensory_box"/>
    <property type="match status" value="1"/>
</dbReference>
<evidence type="ECO:0000256" key="7">
    <source>
        <dbReference type="ARBA" id="ARBA00022692"/>
    </source>
</evidence>
<keyword evidence="7 12" id="KW-0812">Transmembrane</keyword>
<dbReference type="InterPro" id="IPR036890">
    <property type="entry name" value="HATPase_C_sf"/>
</dbReference>
<dbReference type="PANTHER" id="PTHR43047">
    <property type="entry name" value="TWO-COMPONENT HISTIDINE PROTEIN KINASE"/>
    <property type="match status" value="1"/>
</dbReference>
<dbReference type="InterPro" id="IPR003661">
    <property type="entry name" value="HisK_dim/P_dom"/>
</dbReference>
<dbReference type="SMART" id="SM00387">
    <property type="entry name" value="HATPase_c"/>
    <property type="match status" value="1"/>
</dbReference>
<dbReference type="Gene3D" id="3.40.50.2300">
    <property type="match status" value="1"/>
</dbReference>
<feature type="transmembrane region" description="Helical" evidence="12">
    <location>
        <begin position="198"/>
        <end position="219"/>
    </location>
</feature>
<comment type="subcellular location">
    <subcellularLocation>
        <location evidence="2">Cell membrane</location>
        <topology evidence="2">Multi-pass membrane protein</topology>
    </subcellularLocation>
</comment>
<name>A0A2A4MEY9_9GAMM</name>
<dbReference type="Proteomes" id="UP000218172">
    <property type="component" value="Unassembled WGS sequence"/>
</dbReference>
<feature type="transmembrane region" description="Helical" evidence="12">
    <location>
        <begin position="65"/>
        <end position="84"/>
    </location>
</feature>
<keyword evidence="9 12" id="KW-1133">Transmembrane helix</keyword>
<accession>A0A2A4MEY9</accession>
<feature type="transmembrane region" description="Helical" evidence="12">
    <location>
        <begin position="170"/>
        <end position="192"/>
    </location>
</feature>
<reference evidence="17" key="1">
    <citation type="submission" date="2017-08" db="EMBL/GenBank/DDBJ databases">
        <title>A dynamic microbial community with high functional redundancy inhabits the cold, oxic subseafloor aquifer.</title>
        <authorList>
            <person name="Tully B.J."/>
            <person name="Wheat C.G."/>
            <person name="Glazer B.T."/>
            <person name="Huber J.A."/>
        </authorList>
    </citation>
    <scope>NUCLEOTIDE SEQUENCE [LARGE SCALE GENOMIC DNA]</scope>
</reference>
<dbReference type="Pfam" id="PF00512">
    <property type="entry name" value="HisKA"/>
    <property type="match status" value="1"/>
</dbReference>
<dbReference type="Pfam" id="PF13426">
    <property type="entry name" value="PAS_9"/>
    <property type="match status" value="1"/>
</dbReference>
<dbReference type="CDD" id="cd00130">
    <property type="entry name" value="PAS"/>
    <property type="match status" value="1"/>
</dbReference>
<evidence type="ECO:0000256" key="1">
    <source>
        <dbReference type="ARBA" id="ARBA00000085"/>
    </source>
</evidence>
<feature type="domain" description="Response regulatory" evidence="14">
    <location>
        <begin position="704"/>
        <end position="821"/>
    </location>
</feature>
<feature type="transmembrane region" description="Helical" evidence="12">
    <location>
        <begin position="137"/>
        <end position="163"/>
    </location>
</feature>
<evidence type="ECO:0000313" key="16">
    <source>
        <dbReference type="EMBL" id="PCH58492.1"/>
    </source>
</evidence>
<dbReference type="CDD" id="cd00082">
    <property type="entry name" value="HisKA"/>
    <property type="match status" value="1"/>
</dbReference>
<evidence type="ECO:0000259" key="13">
    <source>
        <dbReference type="PROSITE" id="PS50109"/>
    </source>
</evidence>
<proteinExistence type="predicted"/>
<feature type="transmembrane region" description="Helical" evidence="12">
    <location>
        <begin position="226"/>
        <end position="249"/>
    </location>
</feature>
<evidence type="ECO:0000259" key="15">
    <source>
        <dbReference type="PROSITE" id="PS50112"/>
    </source>
</evidence>
<dbReference type="SUPFAM" id="SSF47384">
    <property type="entry name" value="Homodimeric domain of signal transducing histidine kinase"/>
    <property type="match status" value="1"/>
</dbReference>
<evidence type="ECO:0000256" key="11">
    <source>
        <dbReference type="PROSITE-ProRule" id="PRU00169"/>
    </source>
</evidence>
<protein>
    <recommendedName>
        <fullName evidence="3">histidine kinase</fullName>
        <ecNumber evidence="3">2.7.13.3</ecNumber>
    </recommendedName>
</protein>
<dbReference type="GO" id="GO:0000155">
    <property type="term" value="F:phosphorelay sensor kinase activity"/>
    <property type="evidence" value="ECO:0007669"/>
    <property type="project" value="InterPro"/>
</dbReference>
<evidence type="ECO:0000256" key="2">
    <source>
        <dbReference type="ARBA" id="ARBA00004651"/>
    </source>
</evidence>
<dbReference type="PROSITE" id="PS50112">
    <property type="entry name" value="PAS"/>
    <property type="match status" value="1"/>
</dbReference>
<dbReference type="SUPFAM" id="SSF52172">
    <property type="entry name" value="CheY-like"/>
    <property type="match status" value="1"/>
</dbReference>
<feature type="transmembrane region" description="Helical" evidence="12">
    <location>
        <begin position="96"/>
        <end position="117"/>
    </location>
</feature>
<dbReference type="Gene3D" id="3.30.450.20">
    <property type="entry name" value="PAS domain"/>
    <property type="match status" value="1"/>
</dbReference>
<keyword evidence="4" id="KW-1003">Cell membrane</keyword>
<dbReference type="Gene3D" id="1.10.287.130">
    <property type="match status" value="1"/>
</dbReference>
<dbReference type="InterPro" id="IPR000014">
    <property type="entry name" value="PAS"/>
</dbReference>
<gene>
    <name evidence="16" type="ORF">COC19_08420</name>
</gene>
<evidence type="ECO:0000256" key="6">
    <source>
        <dbReference type="ARBA" id="ARBA00022679"/>
    </source>
</evidence>
<dbReference type="InterPro" id="IPR036097">
    <property type="entry name" value="HisK_dim/P_sf"/>
</dbReference>
<evidence type="ECO:0000313" key="17">
    <source>
        <dbReference type="Proteomes" id="UP000218172"/>
    </source>
</evidence>
<dbReference type="InterPro" id="IPR005467">
    <property type="entry name" value="His_kinase_dom"/>
</dbReference>
<keyword evidence="8" id="KW-0418">Kinase</keyword>
<dbReference type="SMART" id="SM00388">
    <property type="entry name" value="HisKA"/>
    <property type="match status" value="1"/>
</dbReference>
<organism evidence="16 17">
    <name type="scientific">SAR86 cluster bacterium</name>
    <dbReference type="NCBI Taxonomy" id="2030880"/>
    <lineage>
        <taxon>Bacteria</taxon>
        <taxon>Pseudomonadati</taxon>
        <taxon>Pseudomonadota</taxon>
        <taxon>Gammaproteobacteria</taxon>
        <taxon>SAR86 cluster</taxon>
    </lineage>
</organism>
<evidence type="ECO:0000256" key="3">
    <source>
        <dbReference type="ARBA" id="ARBA00012438"/>
    </source>
</evidence>
<comment type="caution">
    <text evidence="16">The sequence shown here is derived from an EMBL/GenBank/DDBJ whole genome shotgun (WGS) entry which is preliminary data.</text>
</comment>
<dbReference type="InterPro" id="IPR004358">
    <property type="entry name" value="Sig_transdc_His_kin-like_C"/>
</dbReference>
<dbReference type="Pfam" id="PF00072">
    <property type="entry name" value="Response_reg"/>
    <property type="match status" value="1"/>
</dbReference>
<dbReference type="SMART" id="SM00091">
    <property type="entry name" value="PAS"/>
    <property type="match status" value="1"/>
</dbReference>
<dbReference type="Pfam" id="PF05231">
    <property type="entry name" value="MASE1"/>
    <property type="match status" value="1"/>
</dbReference>
<feature type="modified residue" description="4-aspartylphosphate" evidence="11">
    <location>
        <position position="755"/>
    </location>
</feature>
<dbReference type="GO" id="GO:0009927">
    <property type="term" value="F:histidine phosphotransfer kinase activity"/>
    <property type="evidence" value="ECO:0007669"/>
    <property type="project" value="TreeGrafter"/>
</dbReference>
<evidence type="ECO:0000259" key="14">
    <source>
        <dbReference type="PROSITE" id="PS50110"/>
    </source>
</evidence>
<evidence type="ECO:0000256" key="5">
    <source>
        <dbReference type="ARBA" id="ARBA00022553"/>
    </source>
</evidence>
<dbReference type="SMART" id="SM00448">
    <property type="entry name" value="REC"/>
    <property type="match status" value="1"/>
</dbReference>
<keyword evidence="10 12" id="KW-0472">Membrane</keyword>
<dbReference type="InterPro" id="IPR003594">
    <property type="entry name" value="HATPase_dom"/>
</dbReference>
<feature type="transmembrane region" description="Helical" evidence="12">
    <location>
        <begin position="287"/>
        <end position="309"/>
    </location>
</feature>
<comment type="catalytic activity">
    <reaction evidence="1">
        <text>ATP + protein L-histidine = ADP + protein N-phospho-L-histidine.</text>
        <dbReference type="EC" id="2.7.13.3"/>
    </reaction>
</comment>
<dbReference type="PANTHER" id="PTHR43047:SF72">
    <property type="entry name" value="OSMOSENSING HISTIDINE PROTEIN KINASE SLN1"/>
    <property type="match status" value="1"/>
</dbReference>
<dbReference type="Gene3D" id="3.30.565.10">
    <property type="entry name" value="Histidine kinase-like ATPase, C-terminal domain"/>
    <property type="match status" value="1"/>
</dbReference>
<feature type="transmembrane region" description="Helical" evidence="12">
    <location>
        <begin position="23"/>
        <end position="41"/>
    </location>
</feature>
<evidence type="ECO:0000256" key="12">
    <source>
        <dbReference type="SAM" id="Phobius"/>
    </source>
</evidence>
<evidence type="ECO:0000256" key="9">
    <source>
        <dbReference type="ARBA" id="ARBA00022989"/>
    </source>
</evidence>
<dbReference type="PROSITE" id="PS50109">
    <property type="entry name" value="HIS_KIN"/>
    <property type="match status" value="1"/>
</dbReference>
<dbReference type="EC" id="2.7.13.3" evidence="3"/>
<feature type="domain" description="PAS" evidence="15">
    <location>
        <begin position="344"/>
        <end position="390"/>
    </location>
</feature>
<dbReference type="AlphaFoldDB" id="A0A2A4MEY9"/>
<dbReference type="SUPFAM" id="SSF55874">
    <property type="entry name" value="ATPase domain of HSP90 chaperone/DNA topoisomerase II/histidine kinase"/>
    <property type="match status" value="1"/>
</dbReference>
<dbReference type="InterPro" id="IPR035965">
    <property type="entry name" value="PAS-like_dom_sf"/>
</dbReference>
<sequence length="821" mass="91293">MQDAFVNKIFFPTGIKLRVKEPLILALLYFLTAQLAYQFSLTPGQLTPVWFPSGIILAALLLRGYYLWPGVFLGAFLFNTWTLLDFDDFSNLQGALVFGLSNAAGDTLGVLIGAYLIRTLSNSKDRHYPVHSVVEFIVWGGLFNSLISAVIGTSGLVFTGFVVEERFFEVLFTWWLGDMVGVVLVAPLLMAWHDWTDWGWLSHAKLLELLGFSCCLMILGSLSSGLLSISTGMNFPFLLMMPLILWSALRFPKNITYMFGLVISGLITISTINEYGPFRLEELNEYFIELEIFLFAIASTTLVLLAIIIGRARIESSLVESEARLRILADATFEGIVIHDRHVVVMANKRMLEMHGYTEEQMIGQLVTNLVAQESVPLIKHKMALMVEGPFETTGLRRDGSVFPSEILARNQLIGGRLLRIVSVRDLSEKSKQQQKLHKAIAEAEKANLAKSEFLSSMSHELRTPLNAILGYSKLLEKDEKNLSLKQLNFVHEIVHGGRHLLSLVEDVLDLAKIEFGKVRIDMQEVKLREIIEACKTLTLPLLQDKSLAINFEAADPFTVESDPLRLKQIILNFLSNAISYNKNDGTVDVSFSQRDDGFLRITVKDSGIGLNEEQKALMFQPFERVGAEQSAIEGVGIGLAISKKFAELMGGAVGVESELGRGSSFWLDVKLLDVSWEAVDELLNNETQSELKEIDPSLTKAKTILYIDDTVANLNLVQDAIDQLRQNYDFVACTDPLEGIRTAALILPDVILLDIKMPVMNGHEVLAQLRDNADLVGVPIIAISGNALNVDIEKGLLGGFNHYLTKPLDLVKMLSLIDAI</sequence>
<evidence type="ECO:0000256" key="8">
    <source>
        <dbReference type="ARBA" id="ARBA00022777"/>
    </source>
</evidence>
<dbReference type="InterPro" id="IPR001789">
    <property type="entry name" value="Sig_transdc_resp-reg_receiver"/>
</dbReference>
<dbReference type="GO" id="GO:0005886">
    <property type="term" value="C:plasma membrane"/>
    <property type="evidence" value="ECO:0007669"/>
    <property type="project" value="UniProtKB-SubCell"/>
</dbReference>
<keyword evidence="6" id="KW-0808">Transferase</keyword>
<dbReference type="PROSITE" id="PS50110">
    <property type="entry name" value="RESPONSE_REGULATORY"/>
    <property type="match status" value="1"/>
</dbReference>
<keyword evidence="5 11" id="KW-0597">Phosphoprotein</keyword>